<dbReference type="InterPro" id="IPR039420">
    <property type="entry name" value="WalR-like"/>
</dbReference>
<keyword evidence="4" id="KW-0902">Two-component regulatory system</keyword>
<dbReference type="Proteomes" id="UP000450917">
    <property type="component" value="Unassembled WGS sequence"/>
</dbReference>
<dbReference type="PROSITE" id="PS51755">
    <property type="entry name" value="OMPR_PHOB"/>
    <property type="match status" value="1"/>
</dbReference>
<keyword evidence="3 9" id="KW-0597">Phosphoprotein</keyword>
<proteinExistence type="predicted"/>
<evidence type="ECO:0000256" key="3">
    <source>
        <dbReference type="ARBA" id="ARBA00022553"/>
    </source>
</evidence>
<dbReference type="Gene3D" id="1.10.10.10">
    <property type="entry name" value="Winged helix-like DNA-binding domain superfamily/Winged helix DNA-binding domain"/>
    <property type="match status" value="1"/>
</dbReference>
<dbReference type="Gene3D" id="6.10.250.690">
    <property type="match status" value="1"/>
</dbReference>
<evidence type="ECO:0000256" key="10">
    <source>
        <dbReference type="PROSITE-ProRule" id="PRU01091"/>
    </source>
</evidence>
<dbReference type="CDD" id="cd17574">
    <property type="entry name" value="REC_OmpR"/>
    <property type="match status" value="1"/>
</dbReference>
<evidence type="ECO:0000256" key="5">
    <source>
        <dbReference type="ARBA" id="ARBA00023015"/>
    </source>
</evidence>
<keyword evidence="14" id="KW-1185">Reference proteome</keyword>
<comment type="subcellular location">
    <subcellularLocation>
        <location evidence="1">Cytoplasm</location>
    </subcellularLocation>
</comment>
<evidence type="ECO:0000313" key="13">
    <source>
        <dbReference type="EMBL" id="MUG73990.1"/>
    </source>
</evidence>
<evidence type="ECO:0000256" key="1">
    <source>
        <dbReference type="ARBA" id="ARBA00004496"/>
    </source>
</evidence>
<dbReference type="SMART" id="SM00448">
    <property type="entry name" value="REC"/>
    <property type="match status" value="1"/>
</dbReference>
<sequence length="237" mass="27176">MPMPKIHALVVDDEWNMRNLLRIYLTKSGFQVSEASNGHEALALIEQQPFDLILLDIMMSGMDGWEVCKRIRKTSQTPILMLTARTETKDKVQGLNMGADDYLVKPFEPEELIARAFALLRRSSMADATEIRPAAIVYQDLQIDPDARQVMVKDQMIELTPKEFDLLRFLAQNPNRAFTREICLDQVWGSDYFGDTRTVDTHVKNIREKLRATGLSYVPIQTVWGVGYKFHPVEDSK</sequence>
<dbReference type="InterPro" id="IPR001789">
    <property type="entry name" value="Sig_transdc_resp-reg_receiver"/>
</dbReference>
<dbReference type="InterPro" id="IPR036388">
    <property type="entry name" value="WH-like_DNA-bd_sf"/>
</dbReference>
<name>A0A7X3CUK9_9BACL</name>
<evidence type="ECO:0000256" key="8">
    <source>
        <dbReference type="ARBA" id="ARBA00023163"/>
    </source>
</evidence>
<keyword evidence="2" id="KW-0963">Cytoplasm</keyword>
<dbReference type="GO" id="GO:0000156">
    <property type="term" value="F:phosphorelay response regulator activity"/>
    <property type="evidence" value="ECO:0007669"/>
    <property type="project" value="TreeGrafter"/>
</dbReference>
<gene>
    <name evidence="13" type="ORF">GNP93_25715</name>
</gene>
<comment type="caution">
    <text evidence="13">The sequence shown here is derived from an EMBL/GenBank/DDBJ whole genome shotgun (WGS) entry which is preliminary data.</text>
</comment>
<dbReference type="FunFam" id="3.40.50.2300:FF:000001">
    <property type="entry name" value="DNA-binding response regulator PhoB"/>
    <property type="match status" value="1"/>
</dbReference>
<keyword evidence="8" id="KW-0804">Transcription</keyword>
<dbReference type="GO" id="GO:0032993">
    <property type="term" value="C:protein-DNA complex"/>
    <property type="evidence" value="ECO:0007669"/>
    <property type="project" value="TreeGrafter"/>
</dbReference>
<dbReference type="Pfam" id="PF00486">
    <property type="entry name" value="Trans_reg_C"/>
    <property type="match status" value="1"/>
</dbReference>
<dbReference type="PANTHER" id="PTHR48111:SF44">
    <property type="entry name" value="TRANSCRIPTIONAL REGULATORY PROTEIN RESD"/>
    <property type="match status" value="1"/>
</dbReference>
<dbReference type="EMBL" id="WNZX01000039">
    <property type="protein sequence ID" value="MUG73990.1"/>
    <property type="molecule type" value="Genomic_DNA"/>
</dbReference>
<protein>
    <submittedName>
        <fullName evidence="13">Response regulator</fullName>
    </submittedName>
</protein>
<accession>A0A7X3CUK9</accession>
<feature type="domain" description="Response regulatory" evidence="11">
    <location>
        <begin position="7"/>
        <end position="120"/>
    </location>
</feature>
<feature type="domain" description="OmpR/PhoB-type" evidence="12">
    <location>
        <begin position="133"/>
        <end position="232"/>
    </location>
</feature>
<feature type="DNA-binding region" description="OmpR/PhoB-type" evidence="10">
    <location>
        <begin position="133"/>
        <end position="232"/>
    </location>
</feature>
<dbReference type="AlphaFoldDB" id="A0A7X3CUK9"/>
<evidence type="ECO:0000256" key="2">
    <source>
        <dbReference type="ARBA" id="ARBA00022490"/>
    </source>
</evidence>
<evidence type="ECO:0000259" key="12">
    <source>
        <dbReference type="PROSITE" id="PS51755"/>
    </source>
</evidence>
<evidence type="ECO:0000256" key="9">
    <source>
        <dbReference type="PROSITE-ProRule" id="PRU00169"/>
    </source>
</evidence>
<feature type="modified residue" description="4-aspartylphosphate" evidence="9">
    <location>
        <position position="56"/>
    </location>
</feature>
<reference evidence="13 14" key="1">
    <citation type="submission" date="2019-11" db="EMBL/GenBank/DDBJ databases">
        <title>Draft genome sequences of five Paenibacillus species of dairy origin.</title>
        <authorList>
            <person name="Olajide A.M."/>
            <person name="Chen S."/>
            <person name="Lapointe G."/>
        </authorList>
    </citation>
    <scope>NUCLEOTIDE SEQUENCE [LARGE SCALE GENOMIC DNA]</scope>
    <source>
        <strain evidence="13 14">2CS3</strain>
    </source>
</reference>
<evidence type="ECO:0000256" key="7">
    <source>
        <dbReference type="ARBA" id="ARBA00023159"/>
    </source>
</evidence>
<evidence type="ECO:0000259" key="11">
    <source>
        <dbReference type="PROSITE" id="PS50110"/>
    </source>
</evidence>
<dbReference type="SUPFAM" id="SSF52172">
    <property type="entry name" value="CheY-like"/>
    <property type="match status" value="1"/>
</dbReference>
<dbReference type="InterPro" id="IPR001867">
    <property type="entry name" value="OmpR/PhoB-type_DNA-bd"/>
</dbReference>
<evidence type="ECO:0000313" key="14">
    <source>
        <dbReference type="Proteomes" id="UP000450917"/>
    </source>
</evidence>
<dbReference type="PROSITE" id="PS50110">
    <property type="entry name" value="RESPONSE_REGULATORY"/>
    <property type="match status" value="1"/>
</dbReference>
<dbReference type="SMART" id="SM00862">
    <property type="entry name" value="Trans_reg_C"/>
    <property type="match status" value="1"/>
</dbReference>
<dbReference type="Gene3D" id="3.40.50.2300">
    <property type="match status" value="1"/>
</dbReference>
<keyword evidence="6 10" id="KW-0238">DNA-binding</keyword>
<evidence type="ECO:0000256" key="6">
    <source>
        <dbReference type="ARBA" id="ARBA00023125"/>
    </source>
</evidence>
<keyword evidence="7" id="KW-0010">Activator</keyword>
<evidence type="ECO:0000256" key="4">
    <source>
        <dbReference type="ARBA" id="ARBA00023012"/>
    </source>
</evidence>
<dbReference type="CDD" id="cd00383">
    <property type="entry name" value="trans_reg_C"/>
    <property type="match status" value="1"/>
</dbReference>
<dbReference type="FunFam" id="1.10.10.10:FF:000018">
    <property type="entry name" value="DNA-binding response regulator ResD"/>
    <property type="match status" value="1"/>
</dbReference>
<organism evidence="13 14">
    <name type="scientific">Paenibacillus validus</name>
    <dbReference type="NCBI Taxonomy" id="44253"/>
    <lineage>
        <taxon>Bacteria</taxon>
        <taxon>Bacillati</taxon>
        <taxon>Bacillota</taxon>
        <taxon>Bacilli</taxon>
        <taxon>Bacillales</taxon>
        <taxon>Paenibacillaceae</taxon>
        <taxon>Paenibacillus</taxon>
    </lineage>
</organism>
<dbReference type="InterPro" id="IPR011006">
    <property type="entry name" value="CheY-like_superfamily"/>
</dbReference>
<dbReference type="GO" id="GO:0000976">
    <property type="term" value="F:transcription cis-regulatory region binding"/>
    <property type="evidence" value="ECO:0007669"/>
    <property type="project" value="TreeGrafter"/>
</dbReference>
<dbReference type="PANTHER" id="PTHR48111">
    <property type="entry name" value="REGULATOR OF RPOS"/>
    <property type="match status" value="1"/>
</dbReference>
<keyword evidence="5" id="KW-0805">Transcription regulation</keyword>
<dbReference type="Pfam" id="PF00072">
    <property type="entry name" value="Response_reg"/>
    <property type="match status" value="1"/>
</dbReference>
<dbReference type="GO" id="GO:0005829">
    <property type="term" value="C:cytosol"/>
    <property type="evidence" value="ECO:0007669"/>
    <property type="project" value="TreeGrafter"/>
</dbReference>
<dbReference type="GO" id="GO:0006355">
    <property type="term" value="P:regulation of DNA-templated transcription"/>
    <property type="evidence" value="ECO:0007669"/>
    <property type="project" value="InterPro"/>
</dbReference>